<evidence type="ECO:0000256" key="1">
    <source>
        <dbReference type="ARBA" id="ARBA00007401"/>
    </source>
</evidence>
<proteinExistence type="inferred from homology"/>
<evidence type="ECO:0000259" key="5">
    <source>
        <dbReference type="Pfam" id="PF00703"/>
    </source>
</evidence>
<evidence type="ECO:0000313" key="8">
    <source>
        <dbReference type="EMBL" id="RNL95173.1"/>
    </source>
</evidence>
<dbReference type="EMBL" id="RJTM01000002">
    <property type="protein sequence ID" value="RNL95173.1"/>
    <property type="molecule type" value="Genomic_DNA"/>
</dbReference>
<dbReference type="InterPro" id="IPR006101">
    <property type="entry name" value="Glyco_hydro_2"/>
</dbReference>
<dbReference type="InterPro" id="IPR006104">
    <property type="entry name" value="Glyco_hydro_2_N"/>
</dbReference>
<evidence type="ECO:0000259" key="7">
    <source>
        <dbReference type="Pfam" id="PF02837"/>
    </source>
</evidence>
<dbReference type="InterPro" id="IPR008979">
    <property type="entry name" value="Galactose-bd-like_sf"/>
</dbReference>
<name>A0A3N0F4T1_SINP1</name>
<sequence length="868" mass="99061">MGASGKSRFVMADAFKFSIVIWIAVLFIYPAGLKATNGEERLSLNGYWAFKTVHRMEEAIPLVHPRSVWKEKDSLWIPGNWDTESGYALYKGMGVYKKEIRIPPEWKNGFIRIRFGAVYEKAYVYVNGHYVGSHKGGYTPFEFRVEDLLSAGETNTIVVMADNSYARGAWWAWGGISRDVTLVRNTSVRINQLKVTPEVDLQTGKGMVNIDYGLENNGRKQEDMTVSVKVFADKEFHSVIRDTTYKVTINSETSVIKNLSLKLQGTVKLWHFDHPGLYGCEVTVRENGKIIHHKKTHFGFRKVEVRENRLLLNGEPVRLVGFNRVHDHRATGNTEPLWLIKKDLDHMKSLGCNMTRMMHAPLSPELLAYADEIGMLIIQEIPVWGRNDPQAFENNPVTRQWLQVMIGRDYNHPSVIGWSVGNELSLDIKDWKTLHMSREQYQYIVSMIKYVKKELDTGRLVTYVSHTAFREGIDINMEPARHADLICFNNYGDFVKSARTIHQRWPDKPVFITEFGQKQIGYSRDDSLDQNVTAGLAEIGKLPYIAGASLWTYNDYRSDFKGTPLGGDRTWGVVDVWRKPKRAARQIRKAFAPVSDLDVQWDDKNHTVQVRISPRAENELPTYTLSGYKLRLSLHDKTGKMLSEKETGLKDITPGDPDLTHAFSYARESPGEWIYAKVNLVSRTGHTVYDRVLYRKVPDQPKVLHTISGDTEARLYFGTALPGTDILLEFPSGETITTREQWVDVPEENLQPGTEVKIYAVNHLGRSKPLVQKIKFSGGSLPPVIRAAMQLEDGIVVGYSVRSGESRYRIQYRPLGEEKHIRERVTPLEGSVKIRVNPGEGFEVRIREEKEGVKSQWSPWKKTESPDL</sequence>
<dbReference type="GO" id="GO:0005975">
    <property type="term" value="P:carbohydrate metabolic process"/>
    <property type="evidence" value="ECO:0007669"/>
    <property type="project" value="InterPro"/>
</dbReference>
<keyword evidence="4" id="KW-1133">Transmembrane helix</keyword>
<dbReference type="InterPro" id="IPR051913">
    <property type="entry name" value="GH2_Domain-Containing"/>
</dbReference>
<feature type="transmembrane region" description="Helical" evidence="4">
    <location>
        <begin position="12"/>
        <end position="32"/>
    </location>
</feature>
<evidence type="ECO:0000313" key="9">
    <source>
        <dbReference type="Proteomes" id="UP000267469"/>
    </source>
</evidence>
<dbReference type="GO" id="GO:0004553">
    <property type="term" value="F:hydrolase activity, hydrolyzing O-glycosyl compounds"/>
    <property type="evidence" value="ECO:0007669"/>
    <property type="project" value="InterPro"/>
</dbReference>
<evidence type="ECO:0000259" key="6">
    <source>
        <dbReference type="Pfam" id="PF02836"/>
    </source>
</evidence>
<evidence type="ECO:0000256" key="2">
    <source>
        <dbReference type="ARBA" id="ARBA00022801"/>
    </source>
</evidence>
<keyword evidence="4" id="KW-0472">Membrane</keyword>
<dbReference type="Pfam" id="PF02836">
    <property type="entry name" value="Glyco_hydro_2_C"/>
    <property type="match status" value="1"/>
</dbReference>
<dbReference type="PANTHER" id="PTHR42732:SF1">
    <property type="entry name" value="BETA-MANNOSIDASE"/>
    <property type="match status" value="1"/>
</dbReference>
<evidence type="ECO:0008006" key="10">
    <source>
        <dbReference type="Google" id="ProtNLM"/>
    </source>
</evidence>
<dbReference type="Proteomes" id="UP000267469">
    <property type="component" value="Unassembled WGS sequence"/>
</dbReference>
<dbReference type="PANTHER" id="PTHR42732">
    <property type="entry name" value="BETA-GALACTOSIDASE"/>
    <property type="match status" value="1"/>
</dbReference>
<organism evidence="8 9">
    <name type="scientific">Sinomicrobium pectinilyticum</name>
    <dbReference type="NCBI Taxonomy" id="1084421"/>
    <lineage>
        <taxon>Bacteria</taxon>
        <taxon>Pseudomonadati</taxon>
        <taxon>Bacteroidota</taxon>
        <taxon>Flavobacteriia</taxon>
        <taxon>Flavobacteriales</taxon>
        <taxon>Flavobacteriaceae</taxon>
        <taxon>Sinomicrobium</taxon>
    </lineage>
</organism>
<dbReference type="InterPro" id="IPR036156">
    <property type="entry name" value="Beta-gal/glucu_dom_sf"/>
</dbReference>
<dbReference type="AlphaFoldDB" id="A0A3N0F4T1"/>
<dbReference type="SUPFAM" id="SSF51445">
    <property type="entry name" value="(Trans)glycosidases"/>
    <property type="match status" value="1"/>
</dbReference>
<comment type="similarity">
    <text evidence="1">Belongs to the glycosyl hydrolase 2 family.</text>
</comment>
<feature type="domain" description="Glycoside hydrolase family 2 catalytic" evidence="6">
    <location>
        <begin position="303"/>
        <end position="521"/>
    </location>
</feature>
<gene>
    <name evidence="8" type="ORF">ED312_00815</name>
</gene>
<dbReference type="SUPFAM" id="SSF49303">
    <property type="entry name" value="beta-Galactosidase/glucuronidase domain"/>
    <property type="match status" value="1"/>
</dbReference>
<keyword evidence="9" id="KW-1185">Reference proteome</keyword>
<reference evidence="8 9" key="1">
    <citation type="submission" date="2018-10" db="EMBL/GenBank/DDBJ databases">
        <title>Sinomicrobium pectinilyticum sp. nov., a pectinase-producing bacterium isolated from alkaline and saline soil, and emended description of the genus Sinomicrobium.</title>
        <authorList>
            <person name="Cheng B."/>
            <person name="Li C."/>
            <person name="Lai Q."/>
            <person name="Du M."/>
            <person name="Shao Z."/>
            <person name="Xu P."/>
            <person name="Yang C."/>
        </authorList>
    </citation>
    <scope>NUCLEOTIDE SEQUENCE [LARGE SCALE GENOMIC DNA]</scope>
    <source>
        <strain evidence="8 9">5DNS001</strain>
    </source>
</reference>
<dbReference type="Pfam" id="PF00703">
    <property type="entry name" value="Glyco_hydro_2"/>
    <property type="match status" value="1"/>
</dbReference>
<evidence type="ECO:0000256" key="3">
    <source>
        <dbReference type="ARBA" id="ARBA00023295"/>
    </source>
</evidence>
<feature type="domain" description="Glycoside hydrolase family 2 immunoglobulin-like beta-sandwich" evidence="5">
    <location>
        <begin position="188"/>
        <end position="301"/>
    </location>
</feature>
<protein>
    <recommendedName>
        <fullName evidence="10">Glycoside hydrolase family 2</fullName>
    </recommendedName>
</protein>
<keyword evidence="2" id="KW-0378">Hydrolase</keyword>
<keyword evidence="4" id="KW-0812">Transmembrane</keyword>
<dbReference type="OrthoDB" id="9801077at2"/>
<dbReference type="Gene3D" id="2.60.40.10">
    <property type="entry name" value="Immunoglobulins"/>
    <property type="match status" value="1"/>
</dbReference>
<comment type="caution">
    <text evidence="8">The sequence shown here is derived from an EMBL/GenBank/DDBJ whole genome shotgun (WGS) entry which is preliminary data.</text>
</comment>
<feature type="domain" description="Glycosyl hydrolases family 2 sugar binding" evidence="7">
    <location>
        <begin position="43"/>
        <end position="184"/>
    </location>
</feature>
<dbReference type="PRINTS" id="PR00132">
    <property type="entry name" value="GLHYDRLASE2"/>
</dbReference>
<dbReference type="InterPro" id="IPR013783">
    <property type="entry name" value="Ig-like_fold"/>
</dbReference>
<dbReference type="Gene3D" id="3.20.20.80">
    <property type="entry name" value="Glycosidases"/>
    <property type="match status" value="1"/>
</dbReference>
<keyword evidence="3" id="KW-0326">Glycosidase</keyword>
<dbReference type="InterPro" id="IPR017853">
    <property type="entry name" value="GH"/>
</dbReference>
<dbReference type="Pfam" id="PF02837">
    <property type="entry name" value="Glyco_hydro_2_N"/>
    <property type="match status" value="1"/>
</dbReference>
<dbReference type="InterPro" id="IPR006103">
    <property type="entry name" value="Glyco_hydro_2_cat"/>
</dbReference>
<dbReference type="Gene3D" id="2.60.120.260">
    <property type="entry name" value="Galactose-binding domain-like"/>
    <property type="match status" value="1"/>
</dbReference>
<dbReference type="InterPro" id="IPR006102">
    <property type="entry name" value="Ig-like_GH2"/>
</dbReference>
<evidence type="ECO:0000256" key="4">
    <source>
        <dbReference type="SAM" id="Phobius"/>
    </source>
</evidence>
<accession>A0A3N0F4T1</accession>
<dbReference type="SUPFAM" id="SSF49785">
    <property type="entry name" value="Galactose-binding domain-like"/>
    <property type="match status" value="1"/>
</dbReference>